<dbReference type="Proteomes" id="UP000198956">
    <property type="component" value="Unassembled WGS sequence"/>
</dbReference>
<dbReference type="RefSeq" id="WP_091260166.1">
    <property type="nucleotide sequence ID" value="NZ_FNDE01000007.1"/>
</dbReference>
<feature type="domain" description="SLH" evidence="3">
    <location>
        <begin position="1054"/>
        <end position="1117"/>
    </location>
</feature>
<protein>
    <submittedName>
        <fullName evidence="4">Prenyltransferase and squalene oxidase repeat-containing protein</fullName>
    </submittedName>
</protein>
<dbReference type="EMBL" id="FNDE01000007">
    <property type="protein sequence ID" value="SDG98315.1"/>
    <property type="molecule type" value="Genomic_DNA"/>
</dbReference>
<proteinExistence type="predicted"/>
<feature type="compositionally biased region" description="Pro residues" evidence="2">
    <location>
        <begin position="352"/>
        <end position="367"/>
    </location>
</feature>
<dbReference type="Gene3D" id="2.170.130.30">
    <property type="match status" value="1"/>
</dbReference>
<gene>
    <name evidence="4" type="ORF">SAMN04489735_100794</name>
</gene>
<dbReference type="InterPro" id="IPR008930">
    <property type="entry name" value="Terpenoid_cyclase/PrenylTrfase"/>
</dbReference>
<feature type="region of interest" description="Disordered" evidence="2">
    <location>
        <begin position="346"/>
        <end position="387"/>
    </location>
</feature>
<keyword evidence="4" id="KW-0808">Transferase</keyword>
<reference evidence="4 5" key="1">
    <citation type="submission" date="2016-10" db="EMBL/GenBank/DDBJ databases">
        <authorList>
            <person name="de Groot N.N."/>
        </authorList>
    </citation>
    <scope>NUCLEOTIDE SEQUENCE [LARGE SCALE GENOMIC DNA]</scope>
    <source>
        <strain evidence="4 5">L 420-91</strain>
    </source>
</reference>
<feature type="domain" description="SLH" evidence="3">
    <location>
        <begin position="991"/>
        <end position="1053"/>
    </location>
</feature>
<dbReference type="SUPFAM" id="SSF48239">
    <property type="entry name" value="Terpenoid cyclases/Protein prenyltransferases"/>
    <property type="match status" value="2"/>
</dbReference>
<dbReference type="AlphaFoldDB" id="A0A1G7YPW5"/>
<evidence type="ECO:0000256" key="2">
    <source>
        <dbReference type="SAM" id="MobiDB-lite"/>
    </source>
</evidence>
<dbReference type="OrthoDB" id="411361at2"/>
<dbReference type="Pfam" id="PF00432">
    <property type="entry name" value="Prenyltrans"/>
    <property type="match status" value="2"/>
</dbReference>
<dbReference type="InterPro" id="IPR001119">
    <property type="entry name" value="SLH_dom"/>
</dbReference>
<dbReference type="CDD" id="cd00688">
    <property type="entry name" value="ISOPREN_C2_like"/>
    <property type="match status" value="2"/>
</dbReference>
<dbReference type="GO" id="GO:0016740">
    <property type="term" value="F:transferase activity"/>
    <property type="evidence" value="ECO:0007669"/>
    <property type="project" value="UniProtKB-KW"/>
</dbReference>
<dbReference type="PROSITE" id="PS51272">
    <property type="entry name" value="SLH"/>
    <property type="match status" value="2"/>
</dbReference>
<accession>A0A1G7YPW5</accession>
<name>A0A1G7YPW5_ANETH</name>
<organism evidence="4 5">
    <name type="scientific">Aneurinibacillus thermoaerophilus</name>
    <dbReference type="NCBI Taxonomy" id="143495"/>
    <lineage>
        <taxon>Bacteria</taxon>
        <taxon>Bacillati</taxon>
        <taxon>Bacillota</taxon>
        <taxon>Bacilli</taxon>
        <taxon>Bacillales</taxon>
        <taxon>Paenibacillaceae</taxon>
        <taxon>Aneurinibacillus group</taxon>
        <taxon>Aneurinibacillus</taxon>
    </lineage>
</organism>
<dbReference type="InterPro" id="IPR001330">
    <property type="entry name" value="Prenyltrans"/>
</dbReference>
<dbReference type="Pfam" id="PF14478">
    <property type="entry name" value="DUF4430"/>
    <property type="match status" value="1"/>
</dbReference>
<dbReference type="InterPro" id="IPR027954">
    <property type="entry name" value="Transcobalamin-like_C"/>
</dbReference>
<dbReference type="Gene3D" id="2.60.220.30">
    <property type="match status" value="1"/>
</dbReference>
<evidence type="ECO:0000313" key="5">
    <source>
        <dbReference type="Proteomes" id="UP000198956"/>
    </source>
</evidence>
<keyword evidence="1" id="KW-0677">Repeat</keyword>
<evidence type="ECO:0000313" key="4">
    <source>
        <dbReference type="EMBL" id="SDG98315.1"/>
    </source>
</evidence>
<sequence>MGFRNTWKKYFALFTIFFLFISTVLGFSWFQPKPAYASIVPKIRGDLGSDTTVTPDTVTVQEQSTGHSVGIEEAIQTASQYALSHNQLSEWEAIGLARAGQAVPASYLESIEREVAAAKGQYRKVTDYERIALAVKAVGGDPTAIAGYNFIEKIYNNSRMTNQGLNGPIFALIALDCGDYKTPEDAQWNREKLIAYIVQHQYADGSWPLSPGAESNLDITAMALTSLAPYKNRPEVQTVVDKAVAYLSAQQNETGGYTFRFLGDVTEPSETTAQVIIALTANGIDPTSAAFTKSGKNLLHHLLSYRQSDGGFVHVAGGKTDRMATEQALQALVAYDLFTKGKSPLYRFAAQPSPPTSEKPPTEPGSPLPDGSTPPEGGTPPNTPVPVKKTITLSVIGDSQRGVILPAQSVELKEGDTAYTVLRRMLGNKVESRGSGATLYVEAIDGLGEFDRGPQSGWMYSVNGWFPNYSAGIYMLEDGDVVAWRYTLDLGKDLGAYFLEDTYKDGTFSIPAHVENELNRIGLTPNNTQPISKVATTTVVLNAAERMDARQAEQIKQSLANHTVSLQQSVSAAVESVIKDNMDEVQLIVPAQALSKTTSLTITEQMVQRPELVSGIYDFGPDGTKFNKSIYIMIKIPIETEQLHALVLAWLDEQKNEWIPIPAVLDAKTGIIIGKVDHFTKFAVIDRSKVEKTAQSIPSLDVEIESLCKRILANASDGNLTEWEAFALARAGRKLPPGYLASIEKMLREKNGQFRKVTDYERIALAVKAAGGNPASIGGYNLIEKIYNHEHMTIQGTNGPIFALLAFDSGKYEIPNHARWTRNTLIDWLVQQQNPNGGFPLVKGEESNVDITAMAITALSSYLEKKDVKQAVDKAVQWLSEVQLKNGGYKLFGDENSESVSQVIIALASVGIDPKDARFVKEEGDVVTSLFRFKQADGGYAHVIGQPANKMATEQALMALVAYDRFLTGKEKLYQITETQAQATFDTDTTPMRFVDEGAISDWAMAAVYQAYEKGLMESVSEVEQRFAPKQAMTRAQLTVLLMKLRNEMPAVEAKQVFMDVTPENWYYGYVMKAREKGIVQGVTPSSFQPEQIVSRQEMAVMIAKAFGLSPALKQASFRDNDRAFRKTLPYIQAVREQKIMVGADDAFYPDVPVTREMAAVVAIKLYEKMNK</sequence>
<evidence type="ECO:0000256" key="1">
    <source>
        <dbReference type="ARBA" id="ARBA00022737"/>
    </source>
</evidence>
<dbReference type="Pfam" id="PF00395">
    <property type="entry name" value="SLH"/>
    <property type="match status" value="2"/>
</dbReference>
<evidence type="ECO:0000259" key="3">
    <source>
        <dbReference type="PROSITE" id="PS51272"/>
    </source>
</evidence>
<dbReference type="Gene3D" id="1.50.10.20">
    <property type="match status" value="2"/>
</dbReference>